<dbReference type="OrthoDB" id="798947at2"/>
<protein>
    <submittedName>
        <fullName evidence="1">Uncharacterized protein</fullName>
    </submittedName>
</protein>
<accession>A0A2H9VSX9</accession>
<proteinExistence type="predicted"/>
<dbReference type="AlphaFoldDB" id="A0A2H9VSX9"/>
<evidence type="ECO:0000313" key="1">
    <source>
        <dbReference type="EMBL" id="PJJ83918.1"/>
    </source>
</evidence>
<dbReference type="EMBL" id="PGFJ01000001">
    <property type="protein sequence ID" value="PJJ83918.1"/>
    <property type="molecule type" value="Genomic_DNA"/>
</dbReference>
<organism evidence="1 2">
    <name type="scientific">Mucilaginibacter auburnensis</name>
    <dbReference type="NCBI Taxonomy" id="1457233"/>
    <lineage>
        <taxon>Bacteria</taxon>
        <taxon>Pseudomonadati</taxon>
        <taxon>Bacteroidota</taxon>
        <taxon>Sphingobacteriia</taxon>
        <taxon>Sphingobacteriales</taxon>
        <taxon>Sphingobacteriaceae</taxon>
        <taxon>Mucilaginibacter</taxon>
    </lineage>
</organism>
<dbReference type="Proteomes" id="UP000242687">
    <property type="component" value="Unassembled WGS sequence"/>
</dbReference>
<name>A0A2H9VSX9_9SPHI</name>
<sequence length="73" mass="7794">MTTITIQVPGKARGKLSAFVKELGGEIISVSSDKQASKKSKLLNEIQQGLSEVKAIREGKAASYSMNDLLNGE</sequence>
<comment type="caution">
    <text evidence="1">The sequence shown here is derived from an EMBL/GenBank/DDBJ whole genome shotgun (WGS) entry which is preliminary data.</text>
</comment>
<gene>
    <name evidence="1" type="ORF">CLV57_0913</name>
</gene>
<reference evidence="1 2" key="1">
    <citation type="submission" date="2017-11" db="EMBL/GenBank/DDBJ databases">
        <title>Genomic Encyclopedia of Archaeal and Bacterial Type Strains, Phase II (KMG-II): From Individual Species to Whole Genera.</title>
        <authorList>
            <person name="Goeker M."/>
        </authorList>
    </citation>
    <scope>NUCLEOTIDE SEQUENCE [LARGE SCALE GENOMIC DNA]</scope>
    <source>
        <strain evidence="1 2">DSM 28175</strain>
    </source>
</reference>
<dbReference type="RefSeq" id="WP_100340146.1">
    <property type="nucleotide sequence ID" value="NZ_PGFJ01000001.1"/>
</dbReference>
<evidence type="ECO:0000313" key="2">
    <source>
        <dbReference type="Proteomes" id="UP000242687"/>
    </source>
</evidence>
<keyword evidence="2" id="KW-1185">Reference proteome</keyword>